<protein>
    <submittedName>
        <fullName evidence="1">Uncharacterized protein</fullName>
    </submittedName>
</protein>
<dbReference type="AlphaFoldDB" id="A0AA40KW47"/>
<accession>A0AA40KW47</accession>
<keyword evidence="2" id="KW-1185">Reference proteome</keyword>
<proteinExistence type="predicted"/>
<comment type="caution">
    <text evidence="1">The sequence shown here is derived from an EMBL/GenBank/DDBJ whole genome shotgun (WGS) entry which is preliminary data.</text>
</comment>
<organism evidence="1 2">
    <name type="scientific">Melipona bicolor</name>
    <dbReference type="NCBI Taxonomy" id="60889"/>
    <lineage>
        <taxon>Eukaryota</taxon>
        <taxon>Metazoa</taxon>
        <taxon>Ecdysozoa</taxon>
        <taxon>Arthropoda</taxon>
        <taxon>Hexapoda</taxon>
        <taxon>Insecta</taxon>
        <taxon>Pterygota</taxon>
        <taxon>Neoptera</taxon>
        <taxon>Endopterygota</taxon>
        <taxon>Hymenoptera</taxon>
        <taxon>Apocrita</taxon>
        <taxon>Aculeata</taxon>
        <taxon>Apoidea</taxon>
        <taxon>Anthophila</taxon>
        <taxon>Apidae</taxon>
        <taxon>Melipona</taxon>
    </lineage>
</organism>
<evidence type="ECO:0000313" key="1">
    <source>
        <dbReference type="EMBL" id="KAK1135076.1"/>
    </source>
</evidence>
<dbReference type="Proteomes" id="UP001177670">
    <property type="component" value="Unassembled WGS sequence"/>
</dbReference>
<dbReference type="EMBL" id="JAHYIQ010000002">
    <property type="protein sequence ID" value="KAK1135076.1"/>
    <property type="molecule type" value="Genomic_DNA"/>
</dbReference>
<sequence>MDGHVRGGSDKWDHLDVYATVPGRFFIRSTNSLSARLQKTRDTACILQESTESHGSFPLFVAGSQDDRESGHEEFALMGTVIELAPGPWASMNLPSTYGSWEGQLRRYGNTALWTCRGFLLEYINDTAIIPAASDPVNENCGRS</sequence>
<gene>
    <name evidence="1" type="ORF">K0M31_007847</name>
</gene>
<name>A0AA40KW47_9HYME</name>
<evidence type="ECO:0000313" key="2">
    <source>
        <dbReference type="Proteomes" id="UP001177670"/>
    </source>
</evidence>
<reference evidence="1" key="1">
    <citation type="submission" date="2021-10" db="EMBL/GenBank/DDBJ databases">
        <title>Melipona bicolor Genome sequencing and assembly.</title>
        <authorList>
            <person name="Araujo N.S."/>
            <person name="Arias M.C."/>
        </authorList>
    </citation>
    <scope>NUCLEOTIDE SEQUENCE</scope>
    <source>
        <strain evidence="1">USP_2M_L1-L4_2017</strain>
        <tissue evidence="1">Whole body</tissue>
    </source>
</reference>